<proteinExistence type="inferred from homology"/>
<evidence type="ECO:0000256" key="10">
    <source>
        <dbReference type="SAM" id="Phobius"/>
    </source>
</evidence>
<dbReference type="PANTHER" id="PTHR48017">
    <property type="entry name" value="OS05G0424000 PROTEIN-RELATED"/>
    <property type="match status" value="1"/>
</dbReference>
<reference evidence="12" key="2">
    <citation type="journal article" date="2024" name="Plant">
        <title>Genomic evolution and insights into agronomic trait innovations of Sesamum species.</title>
        <authorList>
            <person name="Miao H."/>
            <person name="Wang L."/>
            <person name="Qu L."/>
            <person name="Liu H."/>
            <person name="Sun Y."/>
            <person name="Le M."/>
            <person name="Wang Q."/>
            <person name="Wei S."/>
            <person name="Zheng Y."/>
            <person name="Lin W."/>
            <person name="Duan Y."/>
            <person name="Cao H."/>
            <person name="Xiong S."/>
            <person name="Wang X."/>
            <person name="Wei L."/>
            <person name="Li C."/>
            <person name="Ma Q."/>
            <person name="Ju M."/>
            <person name="Zhao R."/>
            <person name="Li G."/>
            <person name="Mu C."/>
            <person name="Tian Q."/>
            <person name="Mei H."/>
            <person name="Zhang T."/>
            <person name="Gao T."/>
            <person name="Zhang H."/>
        </authorList>
    </citation>
    <scope>NUCLEOTIDE SEQUENCE</scope>
    <source>
        <strain evidence="12">G01</strain>
    </source>
</reference>
<evidence type="ECO:0000256" key="5">
    <source>
        <dbReference type="ARBA" id="ARBA00022847"/>
    </source>
</evidence>
<keyword evidence="6" id="KW-0029">Amino-acid transport</keyword>
<evidence type="ECO:0000256" key="7">
    <source>
        <dbReference type="ARBA" id="ARBA00022989"/>
    </source>
</evidence>
<dbReference type="GO" id="GO:0005886">
    <property type="term" value="C:plasma membrane"/>
    <property type="evidence" value="ECO:0007669"/>
    <property type="project" value="UniProtKB-SubCell"/>
</dbReference>
<keyword evidence="2" id="KW-0813">Transport</keyword>
<evidence type="ECO:0000256" key="3">
    <source>
        <dbReference type="ARBA" id="ARBA00022475"/>
    </source>
</evidence>
<keyword evidence="3" id="KW-1003">Cell membrane</keyword>
<evidence type="ECO:0000259" key="11">
    <source>
        <dbReference type="Pfam" id="PF01490"/>
    </source>
</evidence>
<feature type="transmembrane region" description="Helical" evidence="10">
    <location>
        <begin position="382"/>
        <end position="402"/>
    </location>
</feature>
<feature type="transmembrane region" description="Helical" evidence="10">
    <location>
        <begin position="408"/>
        <end position="427"/>
    </location>
</feature>
<evidence type="ECO:0000256" key="8">
    <source>
        <dbReference type="ARBA" id="ARBA00023136"/>
    </source>
</evidence>
<feature type="transmembrane region" description="Helical" evidence="10">
    <location>
        <begin position="118"/>
        <end position="136"/>
    </location>
</feature>
<feature type="transmembrane region" description="Helical" evidence="10">
    <location>
        <begin position="439"/>
        <end position="468"/>
    </location>
</feature>
<name>A0AAW2PVY0_9LAMI</name>
<evidence type="ECO:0000256" key="2">
    <source>
        <dbReference type="ARBA" id="ARBA00022448"/>
    </source>
</evidence>
<keyword evidence="8 10" id="KW-0472">Membrane</keyword>
<accession>A0AAW2PVY0</accession>
<organism evidence="12">
    <name type="scientific">Sesamum angustifolium</name>
    <dbReference type="NCBI Taxonomy" id="2727405"/>
    <lineage>
        <taxon>Eukaryota</taxon>
        <taxon>Viridiplantae</taxon>
        <taxon>Streptophyta</taxon>
        <taxon>Embryophyta</taxon>
        <taxon>Tracheophyta</taxon>
        <taxon>Spermatophyta</taxon>
        <taxon>Magnoliopsida</taxon>
        <taxon>eudicotyledons</taxon>
        <taxon>Gunneridae</taxon>
        <taxon>Pentapetalae</taxon>
        <taxon>asterids</taxon>
        <taxon>lamiids</taxon>
        <taxon>Lamiales</taxon>
        <taxon>Pedaliaceae</taxon>
        <taxon>Sesamum</taxon>
    </lineage>
</organism>
<feature type="transmembrane region" description="Helical" evidence="10">
    <location>
        <begin position="70"/>
        <end position="89"/>
    </location>
</feature>
<dbReference type="GO" id="GO:0006865">
    <property type="term" value="P:amino acid transport"/>
    <property type="evidence" value="ECO:0007669"/>
    <property type="project" value="UniProtKB-KW"/>
</dbReference>
<evidence type="ECO:0000313" key="12">
    <source>
        <dbReference type="EMBL" id="KAL0359652.1"/>
    </source>
</evidence>
<feature type="transmembrane region" description="Helical" evidence="10">
    <location>
        <begin position="41"/>
        <end position="64"/>
    </location>
</feature>
<gene>
    <name evidence="12" type="ORF">Sangu_0814600</name>
</gene>
<comment type="subcellular location">
    <subcellularLocation>
        <location evidence="1">Cell membrane</location>
    </subcellularLocation>
</comment>
<evidence type="ECO:0000256" key="6">
    <source>
        <dbReference type="ARBA" id="ARBA00022970"/>
    </source>
</evidence>
<dbReference type="InterPro" id="IPR013057">
    <property type="entry name" value="AA_transpt_TM"/>
</dbReference>
<evidence type="ECO:0000256" key="9">
    <source>
        <dbReference type="ARBA" id="ARBA00061463"/>
    </source>
</evidence>
<sequence>MENRRTFDISVNVPEQDGSNSKYFDGGGCLKRTGTVWTASAHIITAMIGSGVLSLAWAMAQLGWVAGPSAMFLFSIVTYYTSTLLTACYRSGDPDAGKRNYTYMDAVKANLGGFQVKLCGATLCLTLFGVAIGYTIESSMSMMAIERSNCFHSKRDDSPCRVSSNPYMIAFGVVEIVLSQIPDFDQIWWLSIVAAVMSFTYSTIGLGLAIAKVAENGKIMGSLTGISIGEVTETQKIWRSFEALGAIAFAYSYSLILIEIKDTIKSPPSEYMTMKKATLLSVAVTTIFYMSCGCFSYAAFGDMSPRNLLTGFGFYNPYWLLDIANVAIVIHLVGAYQVYCQPLFAYIEKTAVEWFPDSKFITKEIAIAVPGFRPFKLNLFKLVWRTIFVIVTTVISMLMPFFNDVVGSLGAFGFWPLTVYFPVEMYIKQKRIPKWSRRWVCLLILSVACLVISVAAAAGSFAGVVSALKVYKPFKISY</sequence>
<protein>
    <submittedName>
        <fullName evidence="12">Amino acid permease 3</fullName>
    </submittedName>
</protein>
<evidence type="ECO:0000256" key="1">
    <source>
        <dbReference type="ARBA" id="ARBA00004236"/>
    </source>
</evidence>
<dbReference type="AlphaFoldDB" id="A0AAW2PVY0"/>
<evidence type="ECO:0000256" key="4">
    <source>
        <dbReference type="ARBA" id="ARBA00022692"/>
    </source>
</evidence>
<dbReference type="FunFam" id="1.20.1740.10:FF:000055">
    <property type="entry name" value="Amino acid permease 6"/>
    <property type="match status" value="1"/>
</dbReference>
<dbReference type="EMBL" id="JACGWK010000004">
    <property type="protein sequence ID" value="KAL0359652.1"/>
    <property type="molecule type" value="Genomic_DNA"/>
</dbReference>
<keyword evidence="5" id="KW-0769">Symport</keyword>
<keyword evidence="7 10" id="KW-1133">Transmembrane helix</keyword>
<keyword evidence="4 10" id="KW-0812">Transmembrane</keyword>
<feature type="transmembrane region" description="Helical" evidence="10">
    <location>
        <begin position="318"/>
        <end position="339"/>
    </location>
</feature>
<dbReference type="Pfam" id="PF01490">
    <property type="entry name" value="Aa_trans"/>
    <property type="match status" value="1"/>
</dbReference>
<reference evidence="12" key="1">
    <citation type="submission" date="2020-06" db="EMBL/GenBank/DDBJ databases">
        <authorList>
            <person name="Li T."/>
            <person name="Hu X."/>
            <person name="Zhang T."/>
            <person name="Song X."/>
            <person name="Zhang H."/>
            <person name="Dai N."/>
            <person name="Sheng W."/>
            <person name="Hou X."/>
            <person name="Wei L."/>
        </authorList>
    </citation>
    <scope>NUCLEOTIDE SEQUENCE</scope>
    <source>
        <strain evidence="12">G01</strain>
        <tissue evidence="12">Leaf</tissue>
    </source>
</reference>
<feature type="transmembrane region" description="Helical" evidence="10">
    <location>
        <begin position="187"/>
        <end position="211"/>
    </location>
</feature>
<comment type="caution">
    <text evidence="12">The sequence shown here is derived from an EMBL/GenBank/DDBJ whole genome shotgun (WGS) entry which is preliminary data.</text>
</comment>
<feature type="domain" description="Amino acid transporter transmembrane" evidence="11">
    <location>
        <begin position="32"/>
        <end position="465"/>
    </location>
</feature>
<dbReference type="GO" id="GO:0015293">
    <property type="term" value="F:symporter activity"/>
    <property type="evidence" value="ECO:0007669"/>
    <property type="project" value="UniProtKB-KW"/>
</dbReference>
<feature type="transmembrane region" description="Helical" evidence="10">
    <location>
        <begin position="277"/>
        <end position="298"/>
    </location>
</feature>
<comment type="similarity">
    <text evidence="9">Belongs to the amino acid/polyamine transporter 2 family. Amino acid/auxin permease (AAAP) (TC 2.A.18.2) subfamily.</text>
</comment>